<proteinExistence type="predicted"/>
<sequence length="314" mass="36372">MKLYQVTAVLAFITTGVIATPSGYDKDNKSPEKHGDDNYPGKKGDDDYRPGKGYGNYDEKYGPGGKGYDGKSRGDKDKKYEWDIERCDWCPYNPKIWNGYEPKSRDYKRPCPEDKKKCQKYAYDYSKATYSGYFSEFQKCSKGDDYKVTGKVSACSGYGKAQCLIVQYEDWEKWSDKIAYLGLYSYKKEGPKDKKYLNFNKYCKKNKCVVPVEKVPGYPKFKDSVWVGIDDDQCREDFKKGDKKNDYDYKKGGKGDDYDSKKGRDGDDYNNDKDEEYKKDGKVYPSGRYEEVKYLKLDIEAKYSKKCAEFCCCA</sequence>
<accession>A0A1B8B1T0</accession>
<keyword evidence="4" id="KW-1185">Reference proteome</keyword>
<evidence type="ECO:0000313" key="3">
    <source>
        <dbReference type="EMBL" id="OBS26689.1"/>
    </source>
</evidence>
<dbReference type="STRING" id="36050.A0A1B8B1T0"/>
<evidence type="ECO:0000256" key="2">
    <source>
        <dbReference type="SAM" id="SignalP"/>
    </source>
</evidence>
<protein>
    <submittedName>
        <fullName evidence="3">Uncharacterized protein</fullName>
    </submittedName>
</protein>
<dbReference type="AlphaFoldDB" id="A0A1B8B1T0"/>
<feature type="region of interest" description="Disordered" evidence="1">
    <location>
        <begin position="240"/>
        <end position="280"/>
    </location>
</feature>
<evidence type="ECO:0000256" key="1">
    <source>
        <dbReference type="SAM" id="MobiDB-lite"/>
    </source>
</evidence>
<feature type="chain" id="PRO_5008603513" evidence="2">
    <location>
        <begin position="20"/>
        <end position="314"/>
    </location>
</feature>
<feature type="compositionally biased region" description="Basic and acidic residues" evidence="1">
    <location>
        <begin position="24"/>
        <end position="50"/>
    </location>
</feature>
<dbReference type="OrthoDB" id="5106185at2759"/>
<organism evidence="3 4">
    <name type="scientific">Fusarium poae</name>
    <dbReference type="NCBI Taxonomy" id="36050"/>
    <lineage>
        <taxon>Eukaryota</taxon>
        <taxon>Fungi</taxon>
        <taxon>Dikarya</taxon>
        <taxon>Ascomycota</taxon>
        <taxon>Pezizomycotina</taxon>
        <taxon>Sordariomycetes</taxon>
        <taxon>Hypocreomycetidae</taxon>
        <taxon>Hypocreales</taxon>
        <taxon>Nectriaceae</taxon>
        <taxon>Fusarium</taxon>
    </lineage>
</organism>
<comment type="caution">
    <text evidence="3">The sequence shown here is derived from an EMBL/GenBank/DDBJ whole genome shotgun (WGS) entry which is preliminary data.</text>
</comment>
<keyword evidence="2" id="KW-0732">Signal</keyword>
<dbReference type="Proteomes" id="UP000091967">
    <property type="component" value="Unassembled WGS sequence"/>
</dbReference>
<feature type="region of interest" description="Disordered" evidence="1">
    <location>
        <begin position="19"/>
        <end position="76"/>
    </location>
</feature>
<gene>
    <name evidence="3" type="ORF">FPOA_00631</name>
</gene>
<dbReference type="EMBL" id="LYXU01000001">
    <property type="protein sequence ID" value="OBS26689.1"/>
    <property type="molecule type" value="Genomic_DNA"/>
</dbReference>
<name>A0A1B8B1T0_FUSPO</name>
<dbReference type="OMA" id="WDIERCD"/>
<feature type="signal peptide" evidence="2">
    <location>
        <begin position="1"/>
        <end position="19"/>
    </location>
</feature>
<reference evidence="3 4" key="1">
    <citation type="submission" date="2016-06" db="EMBL/GenBank/DDBJ databases">
        <title>Living apart together: crosstalk between the core and supernumerary genomes in a fungal plant pathogen.</title>
        <authorList>
            <person name="Vanheule A."/>
            <person name="Audenaert K."/>
            <person name="Warris S."/>
            <person name="Van De Geest H."/>
            <person name="Schijlen E."/>
            <person name="Hofte M."/>
            <person name="De Saeger S."/>
            <person name="Haesaert G."/>
            <person name="Waalwijk C."/>
            <person name="Van Der Lee T."/>
        </authorList>
    </citation>
    <scope>NUCLEOTIDE SEQUENCE [LARGE SCALE GENOMIC DNA]</scope>
    <source>
        <strain evidence="3 4">2516</strain>
    </source>
</reference>
<evidence type="ECO:0000313" key="4">
    <source>
        <dbReference type="Proteomes" id="UP000091967"/>
    </source>
</evidence>